<evidence type="ECO:0000313" key="1">
    <source>
        <dbReference type="EMBL" id="QHS90683.1"/>
    </source>
</evidence>
<sequence length="127" mass="15303">MDVEYIKKIQEWIQLDNRTIDIKNTIKTLQNDNKDFFERRDKVEKEIVEYVEHNKMDMLTINTNDGNIKFSKRNTTQPLSLKLLRNVLDNYKKEHPSVDTDDIYKYVVSNMETKTKLSIKRTLRFDD</sequence>
<dbReference type="Pfam" id="PF19064">
    <property type="entry name" value="DUF5760"/>
    <property type="match status" value="1"/>
</dbReference>
<proteinExistence type="predicted"/>
<organism evidence="1">
    <name type="scientific">viral metagenome</name>
    <dbReference type="NCBI Taxonomy" id="1070528"/>
    <lineage>
        <taxon>unclassified sequences</taxon>
        <taxon>metagenomes</taxon>
        <taxon>organismal metagenomes</taxon>
    </lineage>
</organism>
<name>A0A6C0BH46_9ZZZZ</name>
<accession>A0A6C0BH46</accession>
<dbReference type="InterPro" id="IPR043918">
    <property type="entry name" value="DUF5760"/>
</dbReference>
<dbReference type="EMBL" id="MN739142">
    <property type="protein sequence ID" value="QHS90683.1"/>
    <property type="molecule type" value="Genomic_DNA"/>
</dbReference>
<protein>
    <submittedName>
        <fullName evidence="1">Uncharacterized protein</fullName>
    </submittedName>
</protein>
<dbReference type="AlphaFoldDB" id="A0A6C0BH46"/>
<reference evidence="1" key="1">
    <citation type="journal article" date="2020" name="Nature">
        <title>Giant virus diversity and host interactions through global metagenomics.</title>
        <authorList>
            <person name="Schulz F."/>
            <person name="Roux S."/>
            <person name="Paez-Espino D."/>
            <person name="Jungbluth S."/>
            <person name="Walsh D.A."/>
            <person name="Denef V.J."/>
            <person name="McMahon K.D."/>
            <person name="Konstantinidis K.T."/>
            <person name="Eloe-Fadrosh E.A."/>
            <person name="Kyrpides N.C."/>
            <person name="Woyke T."/>
        </authorList>
    </citation>
    <scope>NUCLEOTIDE SEQUENCE</scope>
    <source>
        <strain evidence="1">GVMAG-M-3300010354-11</strain>
    </source>
</reference>